<dbReference type="EMBL" id="JAANYQ010000019">
    <property type="protein sequence ID" value="KAF4120043.1"/>
    <property type="molecule type" value="Genomic_DNA"/>
</dbReference>
<evidence type="ECO:0000256" key="1">
    <source>
        <dbReference type="ARBA" id="ARBA00010609"/>
    </source>
</evidence>
<keyword evidence="2" id="KW-0479">Metal-binding</keyword>
<dbReference type="PANTHER" id="PTHR11709:SF488">
    <property type="entry name" value="LACCASE-RELATED"/>
    <property type="match status" value="1"/>
</dbReference>
<dbReference type="InterPro" id="IPR011707">
    <property type="entry name" value="Cu-oxidase-like_N"/>
</dbReference>
<evidence type="ECO:0000259" key="9">
    <source>
        <dbReference type="Pfam" id="PF00394"/>
    </source>
</evidence>
<dbReference type="Pfam" id="PF07732">
    <property type="entry name" value="Cu-oxidase_3"/>
    <property type="match status" value="1"/>
</dbReference>
<dbReference type="CDD" id="cd13850">
    <property type="entry name" value="CuRO_1_Abr2_like"/>
    <property type="match status" value="1"/>
</dbReference>
<evidence type="ECO:0000256" key="2">
    <source>
        <dbReference type="ARBA" id="ARBA00022723"/>
    </source>
</evidence>
<evidence type="ECO:0000313" key="12">
    <source>
        <dbReference type="EMBL" id="KAF4120043.1"/>
    </source>
</evidence>
<dbReference type="GO" id="GO:0016491">
    <property type="term" value="F:oxidoreductase activity"/>
    <property type="evidence" value="ECO:0007669"/>
    <property type="project" value="UniProtKB-KW"/>
</dbReference>
<keyword evidence="4" id="KW-0677">Repeat</keyword>
<evidence type="ECO:0000259" key="10">
    <source>
        <dbReference type="Pfam" id="PF07731"/>
    </source>
</evidence>
<dbReference type="GO" id="GO:0005507">
    <property type="term" value="F:copper ion binding"/>
    <property type="evidence" value="ECO:0007669"/>
    <property type="project" value="InterPro"/>
</dbReference>
<dbReference type="PROSITE" id="PS00080">
    <property type="entry name" value="MULTICOPPER_OXIDASE2"/>
    <property type="match status" value="1"/>
</dbReference>
<accession>A0A9P4YQW4</accession>
<dbReference type="InterPro" id="IPR045087">
    <property type="entry name" value="Cu-oxidase_fam"/>
</dbReference>
<name>A0A9P4YQW4_9HYPO</name>
<comment type="similarity">
    <text evidence="1">Belongs to the multicopper oxidase family.</text>
</comment>
<dbReference type="PROSITE" id="PS00079">
    <property type="entry name" value="MULTICOPPER_OXIDASE1"/>
    <property type="match status" value="2"/>
</dbReference>
<dbReference type="SUPFAM" id="SSF49503">
    <property type="entry name" value="Cupredoxins"/>
    <property type="match status" value="3"/>
</dbReference>
<feature type="domain" description="Plastocyanin-like" evidence="9">
    <location>
        <begin position="193"/>
        <end position="377"/>
    </location>
</feature>
<evidence type="ECO:0000256" key="4">
    <source>
        <dbReference type="ARBA" id="ARBA00022737"/>
    </source>
</evidence>
<reference evidence="12" key="1">
    <citation type="submission" date="2020-03" db="EMBL/GenBank/DDBJ databases">
        <title>Site-based positive gene gene selection in Geosmithia morbida across the United States reveals a broad range of putative effectors and factors for local host and environmental adapation.</title>
        <authorList>
            <person name="Onufrak A."/>
            <person name="Murdoch R.W."/>
            <person name="Gazis R."/>
            <person name="Huff M."/>
            <person name="Staton M."/>
            <person name="Klingeman W."/>
            <person name="Hadziabdic D."/>
        </authorList>
    </citation>
    <scope>NUCLEOTIDE SEQUENCE</scope>
    <source>
        <strain evidence="12">1262</strain>
    </source>
</reference>
<feature type="signal peptide" evidence="8">
    <location>
        <begin position="1"/>
        <end position="23"/>
    </location>
</feature>
<comment type="caution">
    <text evidence="12">The sequence shown here is derived from an EMBL/GenBank/DDBJ whole genome shotgun (WGS) entry which is preliminary data.</text>
</comment>
<evidence type="ECO:0000256" key="5">
    <source>
        <dbReference type="ARBA" id="ARBA00023002"/>
    </source>
</evidence>
<dbReference type="OrthoDB" id="2121828at2759"/>
<dbReference type="InterPro" id="IPR011706">
    <property type="entry name" value="Cu-oxidase_C"/>
</dbReference>
<feature type="domain" description="Plastocyanin-like" evidence="11">
    <location>
        <begin position="43"/>
        <end position="157"/>
    </location>
</feature>
<dbReference type="RefSeq" id="XP_035318695.1">
    <property type="nucleotide sequence ID" value="XM_035465430.1"/>
</dbReference>
<sequence length="623" mass="68286">MVSAAWLPVLGSVLNIFLTGVSAAAFSHPPQLPAQPRTFDLFVTWGNVAPDGFSREAFLVNGQSPGPVLEIDQDDSVLVRVHNESPYNVTTHFHGIEMLGTPWSDGVPGVTQRPIEPSKSFEYRFEATQYGSYWYHSHFRSQIEDGLYGPIVIHPRADDPKPFRKITKDRKTLRKLVQAERNVYPLAISDFSHYNETYKGVVTSASRIEVSCYDSVVFNGHGSVNCLDPEEVKAHLTPDQQAFLALVPGSEMTDKSCLPIEVMGAIGDLGGGEKAKPAEMASEIFAGCTPTEGSVETIYSESGEWIAIDVIGSVNFITGVLSIDEHDIWVYAMDGSYIEPQKVQALSVTNGDRFSILVHTPRPGDFKLRFNAITAPQMIVGNAILSVVEGGGWGRGAGNSSSSDSDVTSQPYIDIVGVALSDDVVFFNQTIARPFPAEPIAQEADQTFILHMKTDGASYLWAMNSTRFMPDDIEDANALPTLFNPQPGLSDNVTISTKNGTWVDLVFLADYSPMPSHPIHKHSNKMFQIGSGNGAFNWTSVNEAVKERPDLFNLVDPPRRDTFISPPAVTTLAWTAVRYHVVNPGAFLLHCHIDNHLVGGMMVVIQDGVDAWPEIPMEYQALV</sequence>
<evidence type="ECO:0000313" key="13">
    <source>
        <dbReference type="Proteomes" id="UP000749293"/>
    </source>
</evidence>
<proteinExistence type="inferred from homology"/>
<dbReference type="InterPro" id="IPR001117">
    <property type="entry name" value="Cu-oxidase_2nd"/>
</dbReference>
<keyword evidence="6" id="KW-0186">Copper</keyword>
<gene>
    <name evidence="12" type="ORF">GMORB2_3454</name>
</gene>
<dbReference type="GeneID" id="55969682"/>
<keyword evidence="5" id="KW-0560">Oxidoreductase</keyword>
<evidence type="ECO:0000256" key="3">
    <source>
        <dbReference type="ARBA" id="ARBA00022729"/>
    </source>
</evidence>
<feature type="domain" description="Plastocyanin-like" evidence="10">
    <location>
        <begin position="479"/>
        <end position="607"/>
    </location>
</feature>
<protein>
    <submittedName>
        <fullName evidence="12">Multicopper oxidase with three cupredoxin domains</fullName>
    </submittedName>
</protein>
<dbReference type="InterPro" id="IPR008972">
    <property type="entry name" value="Cupredoxin"/>
</dbReference>
<feature type="chain" id="PRO_5040198058" evidence="8">
    <location>
        <begin position="24"/>
        <end position="623"/>
    </location>
</feature>
<dbReference type="FunFam" id="2.60.40.420:FF:000036">
    <property type="entry name" value="L-ascorbate oxidase"/>
    <property type="match status" value="1"/>
</dbReference>
<dbReference type="CDD" id="cd13898">
    <property type="entry name" value="CuRO_3_Abr2_like"/>
    <property type="match status" value="1"/>
</dbReference>
<dbReference type="Pfam" id="PF07731">
    <property type="entry name" value="Cu-oxidase_2"/>
    <property type="match status" value="1"/>
</dbReference>
<keyword evidence="13" id="KW-1185">Reference proteome</keyword>
<organism evidence="12 13">
    <name type="scientific">Geosmithia morbida</name>
    <dbReference type="NCBI Taxonomy" id="1094350"/>
    <lineage>
        <taxon>Eukaryota</taxon>
        <taxon>Fungi</taxon>
        <taxon>Dikarya</taxon>
        <taxon>Ascomycota</taxon>
        <taxon>Pezizomycotina</taxon>
        <taxon>Sordariomycetes</taxon>
        <taxon>Hypocreomycetidae</taxon>
        <taxon>Hypocreales</taxon>
        <taxon>Bionectriaceae</taxon>
        <taxon>Geosmithia</taxon>
    </lineage>
</organism>
<evidence type="ECO:0000256" key="7">
    <source>
        <dbReference type="ARBA" id="ARBA00023180"/>
    </source>
</evidence>
<keyword evidence="7" id="KW-0325">Glycoprotein</keyword>
<dbReference type="PANTHER" id="PTHR11709">
    <property type="entry name" value="MULTI-COPPER OXIDASE"/>
    <property type="match status" value="1"/>
</dbReference>
<evidence type="ECO:0000256" key="8">
    <source>
        <dbReference type="SAM" id="SignalP"/>
    </source>
</evidence>
<keyword evidence="3 8" id="KW-0732">Signal</keyword>
<evidence type="ECO:0000259" key="11">
    <source>
        <dbReference type="Pfam" id="PF07732"/>
    </source>
</evidence>
<dbReference type="Proteomes" id="UP000749293">
    <property type="component" value="Unassembled WGS sequence"/>
</dbReference>
<dbReference type="Gene3D" id="2.60.40.420">
    <property type="entry name" value="Cupredoxins - blue copper proteins"/>
    <property type="match status" value="3"/>
</dbReference>
<dbReference type="InterPro" id="IPR002355">
    <property type="entry name" value="Cu_oxidase_Cu_BS"/>
</dbReference>
<dbReference type="AlphaFoldDB" id="A0A9P4YQW4"/>
<evidence type="ECO:0000256" key="6">
    <source>
        <dbReference type="ARBA" id="ARBA00023008"/>
    </source>
</evidence>
<dbReference type="Pfam" id="PF00394">
    <property type="entry name" value="Cu-oxidase"/>
    <property type="match status" value="1"/>
</dbReference>
<dbReference type="InterPro" id="IPR033138">
    <property type="entry name" value="Cu_oxidase_CS"/>
</dbReference>